<dbReference type="PROSITE" id="PS50005">
    <property type="entry name" value="TPR"/>
    <property type="match status" value="1"/>
</dbReference>
<reference evidence="2" key="1">
    <citation type="submission" date="2013-08" db="EMBL/GenBank/DDBJ databases">
        <authorList>
            <person name="Mendez C."/>
            <person name="Richter M."/>
            <person name="Ferrer M."/>
            <person name="Sanchez J."/>
        </authorList>
    </citation>
    <scope>NUCLEOTIDE SEQUENCE</scope>
</reference>
<reference evidence="2" key="2">
    <citation type="journal article" date="2014" name="ISME J.">
        <title>Microbial stratification in low pH oxic and suboxic macroscopic growths along an acid mine drainage.</title>
        <authorList>
            <person name="Mendez-Garcia C."/>
            <person name="Mesa V."/>
            <person name="Sprenger R.R."/>
            <person name="Richter M."/>
            <person name="Diez M.S."/>
            <person name="Solano J."/>
            <person name="Bargiela R."/>
            <person name="Golyshina O.V."/>
            <person name="Manteca A."/>
            <person name="Ramos J.L."/>
            <person name="Gallego J.R."/>
            <person name="Llorente I."/>
            <person name="Martins Dos Santos V.A."/>
            <person name="Jensen O.N."/>
            <person name="Pelaez A.I."/>
            <person name="Sanchez J."/>
            <person name="Ferrer M."/>
        </authorList>
    </citation>
    <scope>NUCLEOTIDE SEQUENCE</scope>
</reference>
<dbReference type="InterPro" id="IPR011990">
    <property type="entry name" value="TPR-like_helical_dom_sf"/>
</dbReference>
<dbReference type="Gene3D" id="1.25.40.10">
    <property type="entry name" value="Tetratricopeptide repeat domain"/>
    <property type="match status" value="1"/>
</dbReference>
<dbReference type="InterPro" id="IPR019734">
    <property type="entry name" value="TPR_rpt"/>
</dbReference>
<dbReference type="Gene3D" id="3.90.70.10">
    <property type="entry name" value="Cysteine proteinases"/>
    <property type="match status" value="1"/>
</dbReference>
<dbReference type="PROSITE" id="PS51257">
    <property type="entry name" value="PROKAR_LIPOPROTEIN"/>
    <property type="match status" value="1"/>
</dbReference>
<dbReference type="Pfam" id="PF13529">
    <property type="entry name" value="Peptidase_C39_2"/>
    <property type="match status" value="1"/>
</dbReference>
<dbReference type="SUPFAM" id="SSF48452">
    <property type="entry name" value="TPR-like"/>
    <property type="match status" value="1"/>
</dbReference>
<organism evidence="2">
    <name type="scientific">mine drainage metagenome</name>
    <dbReference type="NCBI Taxonomy" id="410659"/>
    <lineage>
        <taxon>unclassified sequences</taxon>
        <taxon>metagenomes</taxon>
        <taxon>ecological metagenomes</taxon>
    </lineage>
</organism>
<sequence length="301" mass="32848">MFESLQRWRLPSGAWAALILLLAGCASHPTLPELPEALPSTVILARVPFFPDDKDWCGPAALASSLSWAGQPVSPQELVPHVYSPALHGSLPLDLIGATRQQGLIPFLLTPSLSALLIEVAHDHPVLILQKIGLLEGSWHYAVVIGYDLPTQTLWLHSGTKERLSETFAEFEKSWRPGGNWALVITAAGTVPASATENTYLTQIVPLENFAPNLAAQGYHNALTRWPESYRARMGLGALAFQAHRYPEALEDYQEVTRAHPLEGDAFNNLAETWRALGNLPAAREAITKALSRGRCSSLSL</sequence>
<feature type="domain" description="Peptidase C39-like" evidence="1">
    <location>
        <begin position="51"/>
        <end position="155"/>
    </location>
</feature>
<evidence type="ECO:0000313" key="2">
    <source>
        <dbReference type="EMBL" id="EQD76466.1"/>
    </source>
</evidence>
<dbReference type="NCBIfam" id="NF033920">
    <property type="entry name" value="C39_PA2778_fam"/>
    <property type="match status" value="1"/>
</dbReference>
<proteinExistence type="predicted"/>
<name>T1BU50_9ZZZZ</name>
<gene>
    <name evidence="2" type="ORF">B1A_03360</name>
</gene>
<dbReference type="AlphaFoldDB" id="T1BU50"/>
<protein>
    <recommendedName>
        <fullName evidence="1">Peptidase C39-like domain-containing protein</fullName>
    </recommendedName>
</protein>
<dbReference type="EMBL" id="AUZX01002471">
    <property type="protein sequence ID" value="EQD76466.1"/>
    <property type="molecule type" value="Genomic_DNA"/>
</dbReference>
<accession>T1BU50</accession>
<dbReference type="InterPro" id="IPR039564">
    <property type="entry name" value="Peptidase_C39-like"/>
</dbReference>
<dbReference type="SMART" id="SM00028">
    <property type="entry name" value="TPR"/>
    <property type="match status" value="2"/>
</dbReference>
<evidence type="ECO:0000259" key="1">
    <source>
        <dbReference type="Pfam" id="PF13529"/>
    </source>
</evidence>
<comment type="caution">
    <text evidence="2">The sequence shown here is derived from an EMBL/GenBank/DDBJ whole genome shotgun (WGS) entry which is preliminary data.</text>
</comment>
<dbReference type="Pfam" id="PF13432">
    <property type="entry name" value="TPR_16"/>
    <property type="match status" value="1"/>
</dbReference>